<dbReference type="Proteomes" id="UP000076066">
    <property type="component" value="Chromosome"/>
</dbReference>
<feature type="domain" description="Anthranilate synthase component I N-terminal" evidence="2">
    <location>
        <begin position="8"/>
        <end position="132"/>
    </location>
</feature>
<sequence length="441" mass="47494">MTAHEIPWRDPLTAFAPLSGQEGAVLLDSAAEAGGRGRWTILAAYPKKLVIDPSNPFDALEQAIQAMQEPSLPKHPDTPPFHGGLIGWISYEAGRHLETLPAPKADDINVPEMAFGVYKAALVFDTSCRRAFLTHTPDGKDTAKRLLDTAGTTPLPPPRTDSIPLYPEQDDKEAAQAIAKVIEFIRAGDIFQANWTRRFLGQLPDRFPIFDLYRRLRQASPAPFAAFAHFGGATVLSASPERFLKVGANGTVETRPIKGTRKRGQTPLEDRALLDELINSKKDQAENLMIVDLMRNDLSRVCQTGSVKVPVLNGPETFASVHHLVSVVRGHLRKGENAISLLKATFPGGSITGAPKIRAMEIINTLEPGRRGPYCGSIFWIGADGSMDSSIVIRTLVAGRTGRLVAQAGGGIVADSSPADEVEEARTKVAPLLQAAAGTAP</sequence>
<accession>A0A143DCN4</accession>
<dbReference type="KEGG" id="hjo:AY555_03980"/>
<evidence type="ECO:0000313" key="3">
    <source>
        <dbReference type="EMBL" id="AMW34482.1"/>
    </source>
</evidence>
<dbReference type="AlphaFoldDB" id="A0A143DCN4"/>
<dbReference type="InterPro" id="IPR015890">
    <property type="entry name" value="Chorismate_C"/>
</dbReference>
<proteinExistence type="predicted"/>
<dbReference type="PANTHER" id="PTHR11236">
    <property type="entry name" value="AMINOBENZOATE/ANTHRANILATE SYNTHASE"/>
    <property type="match status" value="1"/>
</dbReference>
<dbReference type="InterPro" id="IPR019999">
    <property type="entry name" value="Anth_synth_I-like"/>
</dbReference>
<dbReference type="InterPro" id="IPR006805">
    <property type="entry name" value="Anth_synth_I_N"/>
</dbReference>
<evidence type="ECO:0000259" key="2">
    <source>
        <dbReference type="Pfam" id="PF04715"/>
    </source>
</evidence>
<dbReference type="Gene3D" id="3.60.120.10">
    <property type="entry name" value="Anthranilate synthase"/>
    <property type="match status" value="1"/>
</dbReference>
<dbReference type="PANTHER" id="PTHR11236:SF9">
    <property type="entry name" value="ANTHRANILATE SYNTHASE COMPONENT 1"/>
    <property type="match status" value="1"/>
</dbReference>
<dbReference type="GeneID" id="53316308"/>
<dbReference type="GO" id="GO:0000162">
    <property type="term" value="P:L-tryptophan biosynthetic process"/>
    <property type="evidence" value="ECO:0007669"/>
    <property type="project" value="TreeGrafter"/>
</dbReference>
<keyword evidence="4" id="KW-1185">Reference proteome</keyword>
<dbReference type="RefSeq" id="WP_066133758.1">
    <property type="nucleotide sequence ID" value="NZ_CP014525.1"/>
</dbReference>
<dbReference type="Pfam" id="PF04715">
    <property type="entry name" value="Anth_synt_I_N"/>
    <property type="match status" value="1"/>
</dbReference>
<feature type="domain" description="Chorismate-utilising enzyme C-terminal" evidence="1">
    <location>
        <begin position="175"/>
        <end position="428"/>
    </location>
</feature>
<evidence type="ECO:0000259" key="1">
    <source>
        <dbReference type="Pfam" id="PF00425"/>
    </source>
</evidence>
<dbReference type="EMBL" id="CP014525">
    <property type="protein sequence ID" value="AMW34482.1"/>
    <property type="molecule type" value="Genomic_DNA"/>
</dbReference>
<organism evidence="3 4">
    <name type="scientific">Haematospirillum jordaniae</name>
    <dbReference type="NCBI Taxonomy" id="1549855"/>
    <lineage>
        <taxon>Bacteria</taxon>
        <taxon>Pseudomonadati</taxon>
        <taxon>Pseudomonadota</taxon>
        <taxon>Alphaproteobacteria</taxon>
        <taxon>Rhodospirillales</taxon>
        <taxon>Novispirillaceae</taxon>
        <taxon>Haematospirillum</taxon>
    </lineage>
</organism>
<dbReference type="InterPro" id="IPR005801">
    <property type="entry name" value="ADC_synthase"/>
</dbReference>
<dbReference type="OrthoDB" id="9803598at2"/>
<name>A0A143DCN4_9PROT</name>
<dbReference type="SUPFAM" id="SSF56322">
    <property type="entry name" value="ADC synthase"/>
    <property type="match status" value="1"/>
</dbReference>
<evidence type="ECO:0000313" key="4">
    <source>
        <dbReference type="Proteomes" id="UP000076066"/>
    </source>
</evidence>
<dbReference type="STRING" id="1549855.AY555_03980"/>
<reference evidence="3 4" key="1">
    <citation type="submission" date="2016-02" db="EMBL/GenBank/DDBJ databases">
        <title>Complete Genome of H5569, the type strain of the newly described species Haematospirillium jordaniae.</title>
        <authorList>
            <person name="Nicholson A.C."/>
            <person name="Humrighouse B.W."/>
            <person name="Loparov V."/>
            <person name="McQuiston J.R."/>
        </authorList>
    </citation>
    <scope>NUCLEOTIDE SEQUENCE [LARGE SCALE GENOMIC DNA]</scope>
    <source>
        <strain evidence="3 4">H5569</strain>
    </source>
</reference>
<gene>
    <name evidence="3" type="ORF">AY555_03980</name>
</gene>
<protein>
    <submittedName>
        <fullName evidence="3">Aminobenzoate synthetase</fullName>
    </submittedName>
</protein>
<dbReference type="Pfam" id="PF00425">
    <property type="entry name" value="Chorismate_bind"/>
    <property type="match status" value="1"/>
</dbReference>
<dbReference type="PRINTS" id="PR00095">
    <property type="entry name" value="ANTSNTHASEI"/>
</dbReference>